<accession>A0A6J5RLT0</accession>
<evidence type="ECO:0000259" key="9">
    <source>
        <dbReference type="Pfam" id="PF00483"/>
    </source>
</evidence>
<evidence type="ECO:0000256" key="4">
    <source>
        <dbReference type="ARBA" id="ARBA00022679"/>
    </source>
</evidence>
<keyword evidence="6" id="KW-0479">Metal-binding</keyword>
<evidence type="ECO:0000313" key="10">
    <source>
        <dbReference type="EMBL" id="CAB4197012.1"/>
    </source>
</evidence>
<evidence type="ECO:0000256" key="7">
    <source>
        <dbReference type="ARBA" id="ARBA00022842"/>
    </source>
</evidence>
<sequence>MSINSGIILAGGTGSRLAPLNDLFNKHMIPVYNKFIIDYPLDTLKNLGVKNVTVVLGGSHFSQVVSHVKDGSHLGMSVNYVYQDKPLGIAQAINLCEKYVVQNDRFVTILGDNIFENSIKLNENSYGAQIVLHNHQDLYRFGVAGLNGNKIIKLDEKPKVLDQALANYAITGCYIFDSDFFRYFQNLKPSARGEYEIIDIIRLYHADQNLGYSFVNGMWSDAGTHESINFVNNFFYNKNI</sequence>
<dbReference type="Pfam" id="PF00483">
    <property type="entry name" value="NTP_transferase"/>
    <property type="match status" value="1"/>
</dbReference>
<comment type="similarity">
    <text evidence="2">Belongs to the glucose-1-phosphate thymidylyltransferase family.</text>
</comment>
<reference evidence="10" key="1">
    <citation type="submission" date="2020-05" db="EMBL/GenBank/DDBJ databases">
        <authorList>
            <person name="Chiriac C."/>
            <person name="Salcher M."/>
            <person name="Ghai R."/>
            <person name="Kavagutti S V."/>
        </authorList>
    </citation>
    <scope>NUCLEOTIDE SEQUENCE</scope>
</reference>
<dbReference type="PANTHER" id="PTHR43532:SF1">
    <property type="entry name" value="GLUCOSE-1-PHOSPHATE THYMIDYLYLTRANSFERASE 1"/>
    <property type="match status" value="1"/>
</dbReference>
<dbReference type="Gene3D" id="3.90.550.10">
    <property type="entry name" value="Spore Coat Polysaccharide Biosynthesis Protein SpsA, Chain A"/>
    <property type="match status" value="1"/>
</dbReference>
<evidence type="ECO:0000256" key="2">
    <source>
        <dbReference type="ARBA" id="ARBA00010480"/>
    </source>
</evidence>
<gene>
    <name evidence="10" type="ORF">UFOVP1290_532</name>
</gene>
<dbReference type="GO" id="GO:0046872">
    <property type="term" value="F:metal ion binding"/>
    <property type="evidence" value="ECO:0007669"/>
    <property type="project" value="UniProtKB-KW"/>
</dbReference>
<dbReference type="EC" id="2.7.7.24" evidence="3"/>
<dbReference type="SUPFAM" id="SSF53448">
    <property type="entry name" value="Nucleotide-diphospho-sugar transferases"/>
    <property type="match status" value="1"/>
</dbReference>
<name>A0A6J5RLT0_9CAUD</name>
<dbReference type="InterPro" id="IPR029044">
    <property type="entry name" value="Nucleotide-diphossugar_trans"/>
</dbReference>
<evidence type="ECO:0000256" key="1">
    <source>
        <dbReference type="ARBA" id="ARBA00001946"/>
    </source>
</evidence>
<keyword evidence="4" id="KW-0808">Transferase</keyword>
<feature type="domain" description="Nucleotidyl transferase" evidence="9">
    <location>
        <begin position="6"/>
        <end position="234"/>
    </location>
</feature>
<keyword evidence="5" id="KW-0548">Nucleotidyltransferase</keyword>
<proteinExistence type="inferred from homology"/>
<evidence type="ECO:0000256" key="6">
    <source>
        <dbReference type="ARBA" id="ARBA00022723"/>
    </source>
</evidence>
<comment type="catalytic activity">
    <reaction evidence="8">
        <text>dTTP + alpha-D-glucose 1-phosphate + H(+) = dTDP-alpha-D-glucose + diphosphate</text>
        <dbReference type="Rhea" id="RHEA:15225"/>
        <dbReference type="ChEBI" id="CHEBI:15378"/>
        <dbReference type="ChEBI" id="CHEBI:33019"/>
        <dbReference type="ChEBI" id="CHEBI:37568"/>
        <dbReference type="ChEBI" id="CHEBI:57477"/>
        <dbReference type="ChEBI" id="CHEBI:58601"/>
        <dbReference type="EC" id="2.7.7.24"/>
    </reaction>
</comment>
<dbReference type="PANTHER" id="PTHR43532">
    <property type="entry name" value="GLUCOSE-1-PHOSPHATE THYMIDYLYLTRANSFERASE"/>
    <property type="match status" value="1"/>
</dbReference>
<evidence type="ECO:0000256" key="8">
    <source>
        <dbReference type="ARBA" id="ARBA00049336"/>
    </source>
</evidence>
<protein>
    <recommendedName>
        <fullName evidence="3">glucose-1-phosphate thymidylyltransferase</fullName>
        <ecNumber evidence="3">2.7.7.24</ecNumber>
    </recommendedName>
</protein>
<dbReference type="EMBL" id="LR797252">
    <property type="protein sequence ID" value="CAB4197012.1"/>
    <property type="molecule type" value="Genomic_DNA"/>
</dbReference>
<organism evidence="10">
    <name type="scientific">uncultured Caudovirales phage</name>
    <dbReference type="NCBI Taxonomy" id="2100421"/>
    <lineage>
        <taxon>Viruses</taxon>
        <taxon>Duplodnaviria</taxon>
        <taxon>Heunggongvirae</taxon>
        <taxon>Uroviricota</taxon>
        <taxon>Caudoviricetes</taxon>
        <taxon>Peduoviridae</taxon>
        <taxon>Maltschvirus</taxon>
        <taxon>Maltschvirus maltsch</taxon>
    </lineage>
</organism>
<comment type="cofactor">
    <cofactor evidence="1">
        <name>Mg(2+)</name>
        <dbReference type="ChEBI" id="CHEBI:18420"/>
    </cofactor>
</comment>
<evidence type="ECO:0000256" key="3">
    <source>
        <dbReference type="ARBA" id="ARBA00012461"/>
    </source>
</evidence>
<evidence type="ECO:0000256" key="5">
    <source>
        <dbReference type="ARBA" id="ARBA00022695"/>
    </source>
</evidence>
<keyword evidence="7" id="KW-0460">Magnesium</keyword>
<dbReference type="InterPro" id="IPR005907">
    <property type="entry name" value="G1P_thy_trans_s"/>
</dbReference>
<dbReference type="InterPro" id="IPR005835">
    <property type="entry name" value="NTP_transferase_dom"/>
</dbReference>
<dbReference type="GO" id="GO:0008879">
    <property type="term" value="F:glucose-1-phosphate thymidylyltransferase activity"/>
    <property type="evidence" value="ECO:0007669"/>
    <property type="project" value="UniProtKB-EC"/>
</dbReference>